<sequence>ARLNHRDLELNDVIRAIELTNGDVIINNIGDKD</sequence>
<evidence type="ECO:0000313" key="1">
    <source>
        <dbReference type="EMBL" id="GAI31288.1"/>
    </source>
</evidence>
<protein>
    <submittedName>
        <fullName evidence="1">Uncharacterized protein</fullName>
    </submittedName>
</protein>
<organism evidence="1">
    <name type="scientific">marine sediment metagenome</name>
    <dbReference type="NCBI Taxonomy" id="412755"/>
    <lineage>
        <taxon>unclassified sequences</taxon>
        <taxon>metagenomes</taxon>
        <taxon>ecological metagenomes</taxon>
    </lineage>
</organism>
<proteinExistence type="predicted"/>
<gene>
    <name evidence="1" type="ORF">S06H3_25130</name>
</gene>
<reference evidence="1" key="1">
    <citation type="journal article" date="2014" name="Front. Microbiol.">
        <title>High frequency of phylogenetically diverse reductive dehalogenase-homologous genes in deep subseafloor sedimentary metagenomes.</title>
        <authorList>
            <person name="Kawai M."/>
            <person name="Futagami T."/>
            <person name="Toyoda A."/>
            <person name="Takaki Y."/>
            <person name="Nishi S."/>
            <person name="Hori S."/>
            <person name="Arai W."/>
            <person name="Tsubouchi T."/>
            <person name="Morono Y."/>
            <person name="Uchiyama I."/>
            <person name="Ito T."/>
            <person name="Fujiyama A."/>
            <person name="Inagaki F."/>
            <person name="Takami H."/>
        </authorList>
    </citation>
    <scope>NUCLEOTIDE SEQUENCE</scope>
    <source>
        <strain evidence="1">Expedition CK06-06</strain>
    </source>
</reference>
<accession>X1MJ33</accession>
<comment type="caution">
    <text evidence="1">The sequence shown here is derived from an EMBL/GenBank/DDBJ whole genome shotgun (WGS) entry which is preliminary data.</text>
</comment>
<dbReference type="EMBL" id="BARV01014350">
    <property type="protein sequence ID" value="GAI31288.1"/>
    <property type="molecule type" value="Genomic_DNA"/>
</dbReference>
<name>X1MJ33_9ZZZZ</name>
<dbReference type="AlphaFoldDB" id="X1MJ33"/>
<feature type="non-terminal residue" evidence="1">
    <location>
        <position position="1"/>
    </location>
</feature>